<evidence type="ECO:0000256" key="2">
    <source>
        <dbReference type="ARBA" id="ARBA00023125"/>
    </source>
</evidence>
<dbReference type="PROSITE" id="PS50949">
    <property type="entry name" value="HTH_GNTR"/>
    <property type="match status" value="1"/>
</dbReference>
<reference evidence="5 6" key="1">
    <citation type="submission" date="2019-09" db="EMBL/GenBank/DDBJ databases">
        <title>YIM 132180 draft genome.</title>
        <authorList>
            <person name="Zhang K."/>
        </authorList>
    </citation>
    <scope>NUCLEOTIDE SEQUENCE [LARGE SCALE GENOMIC DNA]</scope>
    <source>
        <strain evidence="5 6">YIM 132180</strain>
    </source>
</reference>
<dbReference type="Gene3D" id="1.10.10.10">
    <property type="entry name" value="Winged helix-like DNA-binding domain superfamily/Winged helix DNA-binding domain"/>
    <property type="match status" value="1"/>
</dbReference>
<dbReference type="PANTHER" id="PTHR43537">
    <property type="entry name" value="TRANSCRIPTIONAL REGULATOR, GNTR FAMILY"/>
    <property type="match status" value="1"/>
</dbReference>
<accession>A0A7V7PNX2</accession>
<evidence type="ECO:0000256" key="1">
    <source>
        <dbReference type="ARBA" id="ARBA00023015"/>
    </source>
</evidence>
<gene>
    <name evidence="5" type="ORF">F6X38_11965</name>
</gene>
<dbReference type="PANTHER" id="PTHR43537:SF5">
    <property type="entry name" value="UXU OPERON TRANSCRIPTIONAL REGULATOR"/>
    <property type="match status" value="1"/>
</dbReference>
<evidence type="ECO:0000259" key="4">
    <source>
        <dbReference type="PROSITE" id="PS50949"/>
    </source>
</evidence>
<dbReference type="Proteomes" id="UP000432089">
    <property type="component" value="Unassembled WGS sequence"/>
</dbReference>
<keyword evidence="2" id="KW-0238">DNA-binding</keyword>
<dbReference type="CDD" id="cd07377">
    <property type="entry name" value="WHTH_GntR"/>
    <property type="match status" value="1"/>
</dbReference>
<dbReference type="Gene3D" id="1.20.120.530">
    <property type="entry name" value="GntR ligand-binding domain-like"/>
    <property type="match status" value="1"/>
</dbReference>
<evidence type="ECO:0000313" key="6">
    <source>
        <dbReference type="Proteomes" id="UP000432089"/>
    </source>
</evidence>
<dbReference type="SMART" id="SM00345">
    <property type="entry name" value="HTH_GNTR"/>
    <property type="match status" value="1"/>
</dbReference>
<organism evidence="5 6">
    <name type="scientific">Plantimonas leprariae</name>
    <dbReference type="NCBI Taxonomy" id="2615207"/>
    <lineage>
        <taxon>Bacteria</taxon>
        <taxon>Pseudomonadati</taxon>
        <taxon>Pseudomonadota</taxon>
        <taxon>Alphaproteobacteria</taxon>
        <taxon>Hyphomicrobiales</taxon>
        <taxon>Aurantimonadaceae</taxon>
        <taxon>Plantimonas</taxon>
    </lineage>
</organism>
<dbReference type="AlphaFoldDB" id="A0A7V7PNX2"/>
<sequence length="261" mass="27513">MLPSGATRETVQTIGRAIVGGTYPAGSRLPFEDELAAELGVGRNSLREAVKVLAGKGLVRTARRYGTFVTDAAMWNAFDPDVLAWRLADSASHARFKREVADLRAMIEPGAAALAAEAATPEERARILKLAEAIDAADPAAAIGADVDLHLAILAATHNSLLQGFSRSLDVLLRTLFDADLRLMAEGQRYDPNPAVHLALASAVAGGRAEEARFIAMAITARGRQTADALDADPALWIGRAADGPVRSTADITSPTETDHA</sequence>
<dbReference type="RefSeq" id="WP_150970058.1">
    <property type="nucleotide sequence ID" value="NZ_VZDO01000009.1"/>
</dbReference>
<dbReference type="SMART" id="SM00895">
    <property type="entry name" value="FCD"/>
    <property type="match status" value="1"/>
</dbReference>
<dbReference type="SUPFAM" id="SSF46785">
    <property type="entry name" value="Winged helix' DNA-binding domain"/>
    <property type="match status" value="1"/>
</dbReference>
<dbReference type="PRINTS" id="PR00035">
    <property type="entry name" value="HTHGNTR"/>
</dbReference>
<proteinExistence type="predicted"/>
<evidence type="ECO:0000313" key="5">
    <source>
        <dbReference type="EMBL" id="KAB0679534.1"/>
    </source>
</evidence>
<dbReference type="InterPro" id="IPR036388">
    <property type="entry name" value="WH-like_DNA-bd_sf"/>
</dbReference>
<dbReference type="InterPro" id="IPR008920">
    <property type="entry name" value="TF_FadR/GntR_C"/>
</dbReference>
<feature type="domain" description="HTH gntR-type" evidence="4">
    <location>
        <begin position="4"/>
        <end position="72"/>
    </location>
</feature>
<keyword evidence="1" id="KW-0805">Transcription regulation</keyword>
<dbReference type="EMBL" id="VZDO01000009">
    <property type="protein sequence ID" value="KAB0679534.1"/>
    <property type="molecule type" value="Genomic_DNA"/>
</dbReference>
<dbReference type="Pfam" id="PF07729">
    <property type="entry name" value="FCD"/>
    <property type="match status" value="1"/>
</dbReference>
<dbReference type="InterPro" id="IPR000524">
    <property type="entry name" value="Tscrpt_reg_HTH_GntR"/>
</dbReference>
<keyword evidence="3" id="KW-0804">Transcription</keyword>
<keyword evidence="6" id="KW-1185">Reference proteome</keyword>
<protein>
    <submittedName>
        <fullName evidence="5">FadR family transcriptional regulator</fullName>
    </submittedName>
</protein>
<dbReference type="InterPro" id="IPR036390">
    <property type="entry name" value="WH_DNA-bd_sf"/>
</dbReference>
<dbReference type="GO" id="GO:0003677">
    <property type="term" value="F:DNA binding"/>
    <property type="evidence" value="ECO:0007669"/>
    <property type="project" value="UniProtKB-KW"/>
</dbReference>
<name>A0A7V7PNX2_9HYPH</name>
<dbReference type="SUPFAM" id="SSF48008">
    <property type="entry name" value="GntR ligand-binding domain-like"/>
    <property type="match status" value="1"/>
</dbReference>
<evidence type="ECO:0000256" key="3">
    <source>
        <dbReference type="ARBA" id="ARBA00023163"/>
    </source>
</evidence>
<dbReference type="InterPro" id="IPR011711">
    <property type="entry name" value="GntR_C"/>
</dbReference>
<comment type="caution">
    <text evidence="5">The sequence shown here is derived from an EMBL/GenBank/DDBJ whole genome shotgun (WGS) entry which is preliminary data.</text>
</comment>
<dbReference type="GO" id="GO:0003700">
    <property type="term" value="F:DNA-binding transcription factor activity"/>
    <property type="evidence" value="ECO:0007669"/>
    <property type="project" value="InterPro"/>
</dbReference>
<dbReference type="Pfam" id="PF00392">
    <property type="entry name" value="GntR"/>
    <property type="match status" value="1"/>
</dbReference>